<sequence>MFKDEQLLVADERQRHEAGAPPPKRRRNTRIAEESLNRLWDKLQKNQ</sequence>
<feature type="region of interest" description="Disordered" evidence="1">
    <location>
        <begin position="1"/>
        <end position="47"/>
    </location>
</feature>
<dbReference type="EMBL" id="CAJOBI010242459">
    <property type="protein sequence ID" value="CAF5087891.1"/>
    <property type="molecule type" value="Genomic_DNA"/>
</dbReference>
<evidence type="ECO:0000313" key="3">
    <source>
        <dbReference type="Proteomes" id="UP000676336"/>
    </source>
</evidence>
<dbReference type="Proteomes" id="UP000676336">
    <property type="component" value="Unassembled WGS sequence"/>
</dbReference>
<feature type="compositionally biased region" description="Basic and acidic residues" evidence="1">
    <location>
        <begin position="1"/>
        <end position="18"/>
    </location>
</feature>
<organism evidence="2 3">
    <name type="scientific">Rotaria magnacalcarata</name>
    <dbReference type="NCBI Taxonomy" id="392030"/>
    <lineage>
        <taxon>Eukaryota</taxon>
        <taxon>Metazoa</taxon>
        <taxon>Spiralia</taxon>
        <taxon>Gnathifera</taxon>
        <taxon>Rotifera</taxon>
        <taxon>Eurotatoria</taxon>
        <taxon>Bdelloidea</taxon>
        <taxon>Philodinida</taxon>
        <taxon>Philodinidae</taxon>
        <taxon>Rotaria</taxon>
    </lineage>
</organism>
<gene>
    <name evidence="2" type="ORF">SMN809_LOCUS61075</name>
</gene>
<evidence type="ECO:0000256" key="1">
    <source>
        <dbReference type="SAM" id="MobiDB-lite"/>
    </source>
</evidence>
<protein>
    <submittedName>
        <fullName evidence="2">Uncharacterized protein</fullName>
    </submittedName>
</protein>
<feature type="non-terminal residue" evidence="2">
    <location>
        <position position="47"/>
    </location>
</feature>
<feature type="compositionally biased region" description="Basic and acidic residues" evidence="1">
    <location>
        <begin position="30"/>
        <end position="47"/>
    </location>
</feature>
<dbReference type="AlphaFoldDB" id="A0A8S3EV92"/>
<name>A0A8S3EV92_9BILA</name>
<comment type="caution">
    <text evidence="2">The sequence shown here is derived from an EMBL/GenBank/DDBJ whole genome shotgun (WGS) entry which is preliminary data.</text>
</comment>
<accession>A0A8S3EV92</accession>
<proteinExistence type="predicted"/>
<evidence type="ECO:0000313" key="2">
    <source>
        <dbReference type="EMBL" id="CAF5087891.1"/>
    </source>
</evidence>
<reference evidence="2" key="1">
    <citation type="submission" date="2021-02" db="EMBL/GenBank/DDBJ databases">
        <authorList>
            <person name="Nowell W R."/>
        </authorList>
    </citation>
    <scope>NUCLEOTIDE SEQUENCE</scope>
</reference>